<feature type="domain" description="Signal transduction histidine kinase internal region" evidence="4">
    <location>
        <begin position="415"/>
        <end position="486"/>
    </location>
</feature>
<organism evidence="5 6">
    <name type="scientific">Flavisolibacter tropicus</name>
    <dbReference type="NCBI Taxonomy" id="1492898"/>
    <lineage>
        <taxon>Bacteria</taxon>
        <taxon>Pseudomonadati</taxon>
        <taxon>Bacteroidota</taxon>
        <taxon>Chitinophagia</taxon>
        <taxon>Chitinophagales</taxon>
        <taxon>Chitinophagaceae</taxon>
        <taxon>Flavisolibacter</taxon>
    </lineage>
</organism>
<evidence type="ECO:0000256" key="1">
    <source>
        <dbReference type="PROSITE-ProRule" id="PRU00339"/>
    </source>
</evidence>
<name>A0A172TUK9_9BACT</name>
<dbReference type="SMART" id="SM00028">
    <property type="entry name" value="TPR"/>
    <property type="match status" value="6"/>
</dbReference>
<dbReference type="Gene3D" id="3.30.565.10">
    <property type="entry name" value="Histidine kinase-like ATPase, C-terminal domain"/>
    <property type="match status" value="1"/>
</dbReference>
<dbReference type="GO" id="GO:0016020">
    <property type="term" value="C:membrane"/>
    <property type="evidence" value="ECO:0007669"/>
    <property type="project" value="InterPro"/>
</dbReference>
<keyword evidence="3" id="KW-0812">Transmembrane</keyword>
<sequence length="622" mass="71089">MFMRIQIRKTALLLFLFYFIGQGLNAQVKEPEQAQVDSLNTLFVKVEEKDLYKAEALANDALKIAEEADYTKGIADAKSNLGTVSVRQGNFKQAIDHYFFALKLYDQLGILPKAKDYVAVIVRLAGAFCLEEDFDRALTYSQKAILLSEKNNYHELSGIAYRVKGETFRGLGKLDSSSYYFESALAAFSKSKNLTHMGSVYTDIGINYYYVKDYKQAFLYTQKAFELIQQTNNKPEYAVLLHNMGEFSYLMKSYQQALFYLDSAQYYGEYFHASGNLMDTYKVKAEVYKALGITDSVAHYYEKTLQVKDSLYNDTYKKELATLQTQSDVYKKETENKLLSKDKRIAELYRNLAIAGIIGLIIVLGFLLLTQRLRIHRRVKDKLEEEVVLRTKEIFRQKETIFHTNLRLKLALNGAKFDSQFVHNALSTIQQLVLEQKTQEAQNHLVQLSQLIQYVLEKSPLERVPLKEELQMVESYIQLERLRLNNCFDYSITSHAAEQTKIPALLLQPFVENAISTAIASTADGQQQLLLQIEASNDTLNVVIIDSGKNRKKERRNKYNPLGNQLGQERLDLLTHLTHKNHLAIVEDLESENGSNGTKVTLQIPLSGQPISSVEEFVNENS</sequence>
<feature type="repeat" description="TPR" evidence="1">
    <location>
        <begin position="75"/>
        <end position="108"/>
    </location>
</feature>
<dbReference type="InterPro" id="IPR036890">
    <property type="entry name" value="HATPase_C_sf"/>
</dbReference>
<evidence type="ECO:0000313" key="6">
    <source>
        <dbReference type="Proteomes" id="UP000077177"/>
    </source>
</evidence>
<reference evidence="5 6" key="2">
    <citation type="journal article" date="2016" name="Int. J. Syst. Evol. Microbiol.">
        <title>Flavisolibacter tropicus sp. nov., isolated from tropical soil.</title>
        <authorList>
            <person name="Lee J.J."/>
            <person name="Kang M.S."/>
            <person name="Kim G.S."/>
            <person name="Lee C.S."/>
            <person name="Lim S."/>
            <person name="Lee J."/>
            <person name="Roh S.H."/>
            <person name="Kang H."/>
            <person name="Ha J.M."/>
            <person name="Bae S."/>
            <person name="Jung H.Y."/>
            <person name="Kim M.K."/>
        </authorList>
    </citation>
    <scope>NUCLEOTIDE SEQUENCE [LARGE SCALE GENOMIC DNA]</scope>
    <source>
        <strain evidence="5 6">LCS9</strain>
    </source>
</reference>
<dbReference type="PANTHER" id="PTHR34220">
    <property type="entry name" value="SENSOR HISTIDINE KINASE YPDA"/>
    <property type="match status" value="1"/>
</dbReference>
<keyword evidence="3" id="KW-1133">Transmembrane helix</keyword>
<dbReference type="Proteomes" id="UP000077177">
    <property type="component" value="Chromosome"/>
</dbReference>
<dbReference type="Pfam" id="PF06580">
    <property type="entry name" value="His_kinase"/>
    <property type="match status" value="1"/>
</dbReference>
<dbReference type="GO" id="GO:0000155">
    <property type="term" value="F:phosphorelay sensor kinase activity"/>
    <property type="evidence" value="ECO:0007669"/>
    <property type="project" value="InterPro"/>
</dbReference>
<keyword evidence="3" id="KW-0472">Membrane</keyword>
<dbReference type="PANTHER" id="PTHR34220:SF7">
    <property type="entry name" value="SENSOR HISTIDINE KINASE YPDA"/>
    <property type="match status" value="1"/>
</dbReference>
<keyword evidence="1" id="KW-0802">TPR repeat</keyword>
<feature type="repeat" description="TPR" evidence="1">
    <location>
        <begin position="198"/>
        <end position="231"/>
    </location>
</feature>
<protein>
    <recommendedName>
        <fullName evidence="4">Signal transduction histidine kinase internal region domain-containing protein</fullName>
    </recommendedName>
</protein>
<evidence type="ECO:0000256" key="3">
    <source>
        <dbReference type="SAM" id="Phobius"/>
    </source>
</evidence>
<dbReference type="KEGG" id="fla:SY85_08660"/>
<dbReference type="Gene3D" id="1.25.40.10">
    <property type="entry name" value="Tetratricopeptide repeat domain"/>
    <property type="match status" value="3"/>
</dbReference>
<dbReference type="InterPro" id="IPR050640">
    <property type="entry name" value="Bact_2-comp_sensor_kinase"/>
</dbReference>
<dbReference type="AlphaFoldDB" id="A0A172TUK9"/>
<evidence type="ECO:0000259" key="4">
    <source>
        <dbReference type="Pfam" id="PF06580"/>
    </source>
</evidence>
<feature type="coiled-coil region" evidence="2">
    <location>
        <begin position="313"/>
        <end position="351"/>
    </location>
</feature>
<reference evidence="6" key="1">
    <citation type="submission" date="2015-01" db="EMBL/GenBank/DDBJ databases">
        <title>Flavisolibacter sp./LCS9/ whole genome sequencing.</title>
        <authorList>
            <person name="Kim M.K."/>
            <person name="Srinivasan S."/>
            <person name="Lee J.-J."/>
        </authorList>
    </citation>
    <scope>NUCLEOTIDE SEQUENCE [LARGE SCALE GENOMIC DNA]</scope>
    <source>
        <strain evidence="6">LCS9</strain>
    </source>
</reference>
<dbReference type="STRING" id="1492898.SY85_08660"/>
<keyword evidence="2" id="KW-0175">Coiled coil</keyword>
<dbReference type="SUPFAM" id="SSF48452">
    <property type="entry name" value="TPR-like"/>
    <property type="match status" value="2"/>
</dbReference>
<dbReference type="InterPro" id="IPR019734">
    <property type="entry name" value="TPR_rpt"/>
</dbReference>
<dbReference type="PROSITE" id="PS50005">
    <property type="entry name" value="TPR"/>
    <property type="match status" value="2"/>
</dbReference>
<evidence type="ECO:0000256" key="2">
    <source>
        <dbReference type="SAM" id="Coils"/>
    </source>
</evidence>
<accession>A0A172TUK9</accession>
<gene>
    <name evidence="5" type="ORF">SY85_08660</name>
</gene>
<keyword evidence="6" id="KW-1185">Reference proteome</keyword>
<dbReference type="InterPro" id="IPR011990">
    <property type="entry name" value="TPR-like_helical_dom_sf"/>
</dbReference>
<dbReference type="Pfam" id="PF13424">
    <property type="entry name" value="TPR_12"/>
    <property type="match status" value="1"/>
</dbReference>
<feature type="transmembrane region" description="Helical" evidence="3">
    <location>
        <begin position="348"/>
        <end position="370"/>
    </location>
</feature>
<dbReference type="InterPro" id="IPR010559">
    <property type="entry name" value="Sig_transdc_His_kin_internal"/>
</dbReference>
<proteinExistence type="predicted"/>
<dbReference type="EMBL" id="CP011390">
    <property type="protein sequence ID" value="ANE50564.1"/>
    <property type="molecule type" value="Genomic_DNA"/>
</dbReference>
<evidence type="ECO:0000313" key="5">
    <source>
        <dbReference type="EMBL" id="ANE50564.1"/>
    </source>
</evidence>